<dbReference type="SUPFAM" id="SSF56801">
    <property type="entry name" value="Acetyl-CoA synthetase-like"/>
    <property type="match status" value="1"/>
</dbReference>
<evidence type="ECO:0000313" key="11">
    <source>
        <dbReference type="EMBL" id="CDO06859.1"/>
    </source>
</evidence>
<dbReference type="PANTHER" id="PTHR43767:SF11">
    <property type="entry name" value="MEDIUM-CHAIN-FATTY-ACID--COA LIGASE"/>
    <property type="match status" value="1"/>
</dbReference>
<comment type="similarity">
    <text evidence="1">Belongs to the ATP-dependent AMP-binding enzyme family.</text>
</comment>
<reference evidence="11" key="1">
    <citation type="submission" date="2014-03" db="EMBL/GenBank/DDBJ databases">
        <title>Draft Genome Sequence of Mycobacterium cosmeticum DSM 44829.</title>
        <authorList>
            <person name="Croce O."/>
            <person name="Robert C."/>
            <person name="Raoult D."/>
            <person name="Drancourt M."/>
        </authorList>
    </citation>
    <scope>NUCLEOTIDE SEQUENCE [LARGE SCALE GENOMIC DNA]</scope>
    <source>
        <strain evidence="11">DSM 44829</strain>
    </source>
</reference>
<dbReference type="Gene3D" id="3.40.50.12780">
    <property type="entry name" value="N-terminal domain of ligase-like"/>
    <property type="match status" value="1"/>
</dbReference>
<dbReference type="Proteomes" id="UP000028870">
    <property type="component" value="Unassembled WGS sequence"/>
</dbReference>
<dbReference type="InterPro" id="IPR042099">
    <property type="entry name" value="ANL_N_sf"/>
</dbReference>
<feature type="domain" description="AMP-dependent synthetase/ligase" evidence="9">
    <location>
        <begin position="39"/>
        <end position="403"/>
    </location>
</feature>
<evidence type="ECO:0000259" key="10">
    <source>
        <dbReference type="Pfam" id="PF13193"/>
    </source>
</evidence>
<protein>
    <recommendedName>
        <fullName evidence="5">Long-chain-fatty-acid--CoA ligase FadD13</fullName>
        <ecNumber evidence="3">6.2.1.3</ecNumber>
    </recommendedName>
    <alternativeName>
        <fullName evidence="6">Fatty acyl-CoA ligase</fullName>
    </alternativeName>
    <alternativeName>
        <fullName evidence="8">Fatty acyl-CoA synthetase</fullName>
    </alternativeName>
    <alternativeName>
        <fullName evidence="7">Very-long-chain fatty-acyl-CoA synthetase</fullName>
    </alternativeName>
</protein>
<dbReference type="Pfam" id="PF00501">
    <property type="entry name" value="AMP-binding"/>
    <property type="match status" value="1"/>
</dbReference>
<dbReference type="EMBL" id="CCBB010000001">
    <property type="protein sequence ID" value="CDO06859.1"/>
    <property type="molecule type" value="Genomic_DNA"/>
</dbReference>
<comment type="caution">
    <text evidence="11">The sequence shown here is derived from an EMBL/GenBank/DDBJ whole genome shotgun (WGS) entry which is preliminary data.</text>
</comment>
<dbReference type="GO" id="GO:0004467">
    <property type="term" value="F:long-chain fatty acid-CoA ligase activity"/>
    <property type="evidence" value="ECO:0007669"/>
    <property type="project" value="UniProtKB-EC"/>
</dbReference>
<evidence type="ECO:0000259" key="9">
    <source>
        <dbReference type="Pfam" id="PF00501"/>
    </source>
</evidence>
<feature type="domain" description="AMP-binding enzyme C-terminal" evidence="10">
    <location>
        <begin position="451"/>
        <end position="526"/>
    </location>
</feature>
<dbReference type="OrthoDB" id="9803968at2"/>
<dbReference type="NCBIfam" id="NF004837">
    <property type="entry name" value="PRK06187.1"/>
    <property type="match status" value="1"/>
</dbReference>
<reference evidence="11" key="2">
    <citation type="submission" date="2014-03" db="EMBL/GenBank/DDBJ databases">
        <authorList>
            <person name="Urmite Genomes"/>
        </authorList>
    </citation>
    <scope>NUCLEOTIDE SEQUENCE</scope>
    <source>
        <strain evidence="11">DSM 44829</strain>
    </source>
</reference>
<evidence type="ECO:0000256" key="7">
    <source>
        <dbReference type="ARBA" id="ARBA00080667"/>
    </source>
</evidence>
<dbReference type="FunFam" id="3.30.300.30:FF:000008">
    <property type="entry name" value="2,3-dihydroxybenzoate-AMP ligase"/>
    <property type="match status" value="1"/>
</dbReference>
<dbReference type="Pfam" id="PF13193">
    <property type="entry name" value="AMP-binding_C"/>
    <property type="match status" value="1"/>
</dbReference>
<gene>
    <name evidence="11" type="ORF">BN977_01653</name>
</gene>
<sequence>MQNWPLTITAILRHACGVNGDRVVTTATGQGGAAEAAASGLSHRSLTYREVGEQAAQLAHALRGLGITGDQRVATFQWNNAEHLVAYLAVPAMGAVLHTLNIRLAPEQIAYIANEAEDRVIIADSSLLPLLAPVLPQLTTVHTVIVVGDGDTSALTGPTVVRYDELLAGRPAEFDWPELDENSAAAMCYTSGTTGNPKGVVYSHRSSYLHALTACTANALDVSSGDVVLPIVPMFHANAWGLPYAALMAGADLAMPDRFLDGSSLIELIESRRPTVAGAVPTIWNDVMHCLERSPGHDISSLRLVACGGSAVPLSLMRTFQERHGVYIQQAWGMTETSPLATVAKPLPGVSEERHWQMRATQGRPMCGVEVRIVDDEGNRLPDDGKAVGELEVRGPWITGGYYLGRDAEKFDSGWLRTGDVGVIDPDGYVTLTDRAKDVIKSGGEWISSVELENHLIAHPAVLEAAVVGVPDERWQERPLAVIVLDEGASAEAAELREFLADKVVRWWLPERWTFIEQVPRTSVGKYDKKTIRARHADGAYEVIIL</sequence>
<dbReference type="CDD" id="cd12119">
    <property type="entry name" value="ttLC_FACS_AlkK_like"/>
    <property type="match status" value="1"/>
</dbReference>
<dbReference type="InterPro" id="IPR045851">
    <property type="entry name" value="AMP-bd_C_sf"/>
</dbReference>
<evidence type="ECO:0000256" key="2">
    <source>
        <dbReference type="ARBA" id="ARBA00022598"/>
    </source>
</evidence>
<dbReference type="PROSITE" id="PS00455">
    <property type="entry name" value="AMP_BINDING"/>
    <property type="match status" value="1"/>
</dbReference>
<dbReference type="eggNOG" id="COG0318">
    <property type="taxonomic scope" value="Bacteria"/>
</dbReference>
<dbReference type="Gene3D" id="3.30.300.30">
    <property type="match status" value="1"/>
</dbReference>
<dbReference type="InterPro" id="IPR020845">
    <property type="entry name" value="AMP-binding_CS"/>
</dbReference>
<dbReference type="InterPro" id="IPR050237">
    <property type="entry name" value="ATP-dep_AMP-bd_enzyme"/>
</dbReference>
<evidence type="ECO:0000256" key="4">
    <source>
        <dbReference type="ARBA" id="ARBA00036813"/>
    </source>
</evidence>
<evidence type="ECO:0000256" key="1">
    <source>
        <dbReference type="ARBA" id="ARBA00006432"/>
    </source>
</evidence>
<name>W9AMB2_MYCCO</name>
<evidence type="ECO:0000256" key="3">
    <source>
        <dbReference type="ARBA" id="ARBA00026121"/>
    </source>
</evidence>
<dbReference type="AlphaFoldDB" id="W9AMB2"/>
<evidence type="ECO:0000256" key="8">
    <source>
        <dbReference type="ARBA" id="ARBA00083882"/>
    </source>
</evidence>
<keyword evidence="2 11" id="KW-0436">Ligase</keyword>
<dbReference type="EC" id="6.2.1.3" evidence="3"/>
<accession>W9AMB2</accession>
<keyword evidence="12" id="KW-1185">Reference proteome</keyword>
<evidence type="ECO:0000313" key="12">
    <source>
        <dbReference type="Proteomes" id="UP000028870"/>
    </source>
</evidence>
<comment type="catalytic activity">
    <reaction evidence="4">
        <text>a long-chain fatty acid + ATP + CoA = a long-chain fatty acyl-CoA + AMP + diphosphate</text>
        <dbReference type="Rhea" id="RHEA:15421"/>
        <dbReference type="ChEBI" id="CHEBI:30616"/>
        <dbReference type="ChEBI" id="CHEBI:33019"/>
        <dbReference type="ChEBI" id="CHEBI:57287"/>
        <dbReference type="ChEBI" id="CHEBI:57560"/>
        <dbReference type="ChEBI" id="CHEBI:83139"/>
        <dbReference type="ChEBI" id="CHEBI:456215"/>
        <dbReference type="EC" id="6.2.1.3"/>
    </reaction>
</comment>
<evidence type="ECO:0000256" key="5">
    <source>
        <dbReference type="ARBA" id="ARBA00069710"/>
    </source>
</evidence>
<proteinExistence type="inferred from homology"/>
<dbReference type="PANTHER" id="PTHR43767">
    <property type="entry name" value="LONG-CHAIN-FATTY-ACID--COA LIGASE"/>
    <property type="match status" value="1"/>
</dbReference>
<dbReference type="STRING" id="258533.BN977_01653"/>
<evidence type="ECO:0000256" key="6">
    <source>
        <dbReference type="ARBA" id="ARBA00076959"/>
    </source>
</evidence>
<dbReference type="InterPro" id="IPR000873">
    <property type="entry name" value="AMP-dep_synth/lig_dom"/>
</dbReference>
<organism evidence="11 12">
    <name type="scientific">Mycolicibacterium cosmeticum</name>
    <dbReference type="NCBI Taxonomy" id="258533"/>
    <lineage>
        <taxon>Bacteria</taxon>
        <taxon>Bacillati</taxon>
        <taxon>Actinomycetota</taxon>
        <taxon>Actinomycetes</taxon>
        <taxon>Mycobacteriales</taxon>
        <taxon>Mycobacteriaceae</taxon>
        <taxon>Mycolicibacterium</taxon>
    </lineage>
</organism>
<dbReference type="InterPro" id="IPR025110">
    <property type="entry name" value="AMP-bd_C"/>
</dbReference>